<organism evidence="1 2">
    <name type="scientific">Piloderma croceum (strain F 1598)</name>
    <dbReference type="NCBI Taxonomy" id="765440"/>
    <lineage>
        <taxon>Eukaryota</taxon>
        <taxon>Fungi</taxon>
        <taxon>Dikarya</taxon>
        <taxon>Basidiomycota</taxon>
        <taxon>Agaricomycotina</taxon>
        <taxon>Agaricomycetes</taxon>
        <taxon>Agaricomycetidae</taxon>
        <taxon>Atheliales</taxon>
        <taxon>Atheliaceae</taxon>
        <taxon>Piloderma</taxon>
    </lineage>
</organism>
<keyword evidence="2" id="KW-1185">Reference proteome</keyword>
<dbReference type="EMBL" id="KN833014">
    <property type="protein sequence ID" value="KIM78708.1"/>
    <property type="molecule type" value="Genomic_DNA"/>
</dbReference>
<dbReference type="InParanoid" id="A0A0C3AXG9"/>
<accession>A0A0C3AXG9</accession>
<dbReference type="AlphaFoldDB" id="A0A0C3AXG9"/>
<evidence type="ECO:0000313" key="2">
    <source>
        <dbReference type="Proteomes" id="UP000054166"/>
    </source>
</evidence>
<proteinExistence type="predicted"/>
<reference evidence="1 2" key="1">
    <citation type="submission" date="2014-04" db="EMBL/GenBank/DDBJ databases">
        <authorList>
            <consortium name="DOE Joint Genome Institute"/>
            <person name="Kuo A."/>
            <person name="Tarkka M."/>
            <person name="Buscot F."/>
            <person name="Kohler A."/>
            <person name="Nagy L.G."/>
            <person name="Floudas D."/>
            <person name="Copeland A."/>
            <person name="Barry K.W."/>
            <person name="Cichocki N."/>
            <person name="Veneault-Fourrey C."/>
            <person name="LaButti K."/>
            <person name="Lindquist E.A."/>
            <person name="Lipzen A."/>
            <person name="Lundell T."/>
            <person name="Morin E."/>
            <person name="Murat C."/>
            <person name="Sun H."/>
            <person name="Tunlid A."/>
            <person name="Henrissat B."/>
            <person name="Grigoriev I.V."/>
            <person name="Hibbett D.S."/>
            <person name="Martin F."/>
            <person name="Nordberg H.P."/>
            <person name="Cantor M.N."/>
            <person name="Hua S.X."/>
        </authorList>
    </citation>
    <scope>NUCLEOTIDE SEQUENCE [LARGE SCALE GENOMIC DNA]</scope>
    <source>
        <strain evidence="1 2">F 1598</strain>
    </source>
</reference>
<sequence>MTNTQATDHSHVELTPGANTAVGVAVSWEEDGISSYLCLLFSLPLLLVQGLACGAQENLSSKLWNWVKRRPLGVWLMLEKIVEVVMRGRL</sequence>
<evidence type="ECO:0000313" key="1">
    <source>
        <dbReference type="EMBL" id="KIM78708.1"/>
    </source>
</evidence>
<name>A0A0C3AXG9_PILCF</name>
<reference evidence="2" key="2">
    <citation type="submission" date="2015-01" db="EMBL/GenBank/DDBJ databases">
        <title>Evolutionary Origins and Diversification of the Mycorrhizal Mutualists.</title>
        <authorList>
            <consortium name="DOE Joint Genome Institute"/>
            <consortium name="Mycorrhizal Genomics Consortium"/>
            <person name="Kohler A."/>
            <person name="Kuo A."/>
            <person name="Nagy L.G."/>
            <person name="Floudas D."/>
            <person name="Copeland A."/>
            <person name="Barry K.W."/>
            <person name="Cichocki N."/>
            <person name="Veneault-Fourrey C."/>
            <person name="LaButti K."/>
            <person name="Lindquist E.A."/>
            <person name="Lipzen A."/>
            <person name="Lundell T."/>
            <person name="Morin E."/>
            <person name="Murat C."/>
            <person name="Riley R."/>
            <person name="Ohm R."/>
            <person name="Sun H."/>
            <person name="Tunlid A."/>
            <person name="Henrissat B."/>
            <person name="Grigoriev I.V."/>
            <person name="Hibbett D.S."/>
            <person name="Martin F."/>
        </authorList>
    </citation>
    <scope>NUCLEOTIDE SEQUENCE [LARGE SCALE GENOMIC DNA]</scope>
    <source>
        <strain evidence="2">F 1598</strain>
    </source>
</reference>
<dbReference type="Proteomes" id="UP000054166">
    <property type="component" value="Unassembled WGS sequence"/>
</dbReference>
<gene>
    <name evidence="1" type="ORF">PILCRDRAFT_824153</name>
</gene>
<protein>
    <submittedName>
        <fullName evidence="1">Uncharacterized protein</fullName>
    </submittedName>
</protein>
<dbReference type="HOGENOM" id="CLU_2441658_0_0_1"/>